<dbReference type="KEGG" id="ngr:NAEGRDRAFT_63115"/>
<name>D2V2T8_NAEGR</name>
<keyword evidence="1" id="KW-0106">Calcium</keyword>
<sequence>MGIPRINSLSNLNSPRFESMDAIVNRKRMELQSKFSEIDVDGDGYITQEEVKNYLKKYGFYKCPVNCTGGKISFVEFTQWMTSDKPNILQKALNGKLSIPNFQGKII</sequence>
<dbReference type="InterPro" id="IPR002048">
    <property type="entry name" value="EF_hand_dom"/>
</dbReference>
<dbReference type="OrthoDB" id="26525at2759"/>
<dbReference type="SMART" id="SM00054">
    <property type="entry name" value="EFh"/>
    <property type="match status" value="1"/>
</dbReference>
<gene>
    <name evidence="3" type="ORF">NAEGRDRAFT_63115</name>
</gene>
<dbReference type="GeneID" id="8852554"/>
<dbReference type="CDD" id="cd00051">
    <property type="entry name" value="EFh"/>
    <property type="match status" value="1"/>
</dbReference>
<protein>
    <submittedName>
        <fullName evidence="3">Predicted protein</fullName>
    </submittedName>
</protein>
<evidence type="ECO:0000313" key="3">
    <source>
        <dbReference type="EMBL" id="EFC49117.1"/>
    </source>
</evidence>
<proteinExistence type="predicted"/>
<dbReference type="VEuPathDB" id="AmoebaDB:NAEGRDRAFT_63115"/>
<keyword evidence="4" id="KW-1185">Reference proteome</keyword>
<dbReference type="Gene3D" id="1.10.238.10">
    <property type="entry name" value="EF-hand"/>
    <property type="match status" value="1"/>
</dbReference>
<dbReference type="InterPro" id="IPR011992">
    <property type="entry name" value="EF-hand-dom_pair"/>
</dbReference>
<dbReference type="PROSITE" id="PS00018">
    <property type="entry name" value="EF_HAND_1"/>
    <property type="match status" value="1"/>
</dbReference>
<dbReference type="InterPro" id="IPR018247">
    <property type="entry name" value="EF_Hand_1_Ca_BS"/>
</dbReference>
<dbReference type="InParanoid" id="D2V2T8"/>
<evidence type="ECO:0000256" key="1">
    <source>
        <dbReference type="ARBA" id="ARBA00022837"/>
    </source>
</evidence>
<evidence type="ECO:0000259" key="2">
    <source>
        <dbReference type="PROSITE" id="PS50222"/>
    </source>
</evidence>
<feature type="domain" description="EF-hand" evidence="2">
    <location>
        <begin position="26"/>
        <end position="61"/>
    </location>
</feature>
<dbReference type="Pfam" id="PF13405">
    <property type="entry name" value="EF-hand_6"/>
    <property type="match status" value="1"/>
</dbReference>
<reference evidence="3 4" key="1">
    <citation type="journal article" date="2010" name="Cell">
        <title>The genome of Naegleria gruberi illuminates early eukaryotic versatility.</title>
        <authorList>
            <person name="Fritz-Laylin L.K."/>
            <person name="Prochnik S.E."/>
            <person name="Ginger M.L."/>
            <person name="Dacks J.B."/>
            <person name="Carpenter M.L."/>
            <person name="Field M.C."/>
            <person name="Kuo A."/>
            <person name="Paredez A."/>
            <person name="Chapman J."/>
            <person name="Pham J."/>
            <person name="Shu S."/>
            <person name="Neupane R."/>
            <person name="Cipriano M."/>
            <person name="Mancuso J."/>
            <person name="Tu H."/>
            <person name="Salamov A."/>
            <person name="Lindquist E."/>
            <person name="Shapiro H."/>
            <person name="Lucas S."/>
            <person name="Grigoriev I.V."/>
            <person name="Cande W.Z."/>
            <person name="Fulton C."/>
            <person name="Rokhsar D.S."/>
            <person name="Dawson S.C."/>
        </authorList>
    </citation>
    <scope>NUCLEOTIDE SEQUENCE [LARGE SCALE GENOMIC DNA]</scope>
    <source>
        <strain evidence="3 4">NEG-M</strain>
    </source>
</reference>
<dbReference type="EMBL" id="GG738849">
    <property type="protein sequence ID" value="EFC49117.1"/>
    <property type="molecule type" value="Genomic_DNA"/>
</dbReference>
<dbReference type="RefSeq" id="XP_002681861.1">
    <property type="nucleotide sequence ID" value="XM_002681815.1"/>
</dbReference>
<evidence type="ECO:0000313" key="4">
    <source>
        <dbReference type="Proteomes" id="UP000006671"/>
    </source>
</evidence>
<accession>D2V2T8</accession>
<dbReference type="Proteomes" id="UP000006671">
    <property type="component" value="Unassembled WGS sequence"/>
</dbReference>
<dbReference type="PROSITE" id="PS50222">
    <property type="entry name" value="EF_HAND_2"/>
    <property type="match status" value="1"/>
</dbReference>
<dbReference type="GO" id="GO:0005509">
    <property type="term" value="F:calcium ion binding"/>
    <property type="evidence" value="ECO:0007669"/>
    <property type="project" value="InterPro"/>
</dbReference>
<dbReference type="AlphaFoldDB" id="D2V2T8"/>
<organism evidence="4">
    <name type="scientific">Naegleria gruberi</name>
    <name type="common">Amoeba</name>
    <dbReference type="NCBI Taxonomy" id="5762"/>
    <lineage>
        <taxon>Eukaryota</taxon>
        <taxon>Discoba</taxon>
        <taxon>Heterolobosea</taxon>
        <taxon>Tetramitia</taxon>
        <taxon>Eutetramitia</taxon>
        <taxon>Vahlkampfiidae</taxon>
        <taxon>Naegleria</taxon>
    </lineage>
</organism>
<dbReference type="SUPFAM" id="SSF47473">
    <property type="entry name" value="EF-hand"/>
    <property type="match status" value="1"/>
</dbReference>